<dbReference type="AlphaFoldDB" id="D9PFD3"/>
<protein>
    <recommendedName>
        <fullName evidence="1">Gfo/Idh/MocA-like oxidoreductase bacterial type C-terminal domain-containing protein</fullName>
    </recommendedName>
</protein>
<dbReference type="EMBL" id="ADZX01000050">
    <property type="protein sequence ID" value="EFK97730.1"/>
    <property type="molecule type" value="Genomic_DNA"/>
</dbReference>
<comment type="caution">
    <text evidence="2">The sequence shown here is derived from an EMBL/GenBank/DDBJ whole genome shotgun (WGS) entry which is preliminary data.</text>
</comment>
<gene>
    <name evidence="2" type="ORF">LDC_0212</name>
</gene>
<sequence length="52" mass="5859">MNGFRSATLVNLGIIAVRLGRTLNFDPDKLEFIDDEGSNLLIKQPMRAPWTI</sequence>
<organism evidence="2">
    <name type="scientific">sediment metagenome</name>
    <dbReference type="NCBI Taxonomy" id="749907"/>
    <lineage>
        <taxon>unclassified sequences</taxon>
        <taxon>metagenomes</taxon>
        <taxon>ecological metagenomes</taxon>
    </lineage>
</organism>
<reference evidence="2" key="1">
    <citation type="submission" date="2010-07" db="EMBL/GenBank/DDBJ databases">
        <authorList>
            <consortium name="CONSOLIDER consortium CSD2007-00005"/>
            <person name="Guazzaroni M.-E."/>
            <person name="Richter M."/>
            <person name="Garcia-Salamanca A."/>
            <person name="Yarza P."/>
            <person name="Ferrer M."/>
        </authorList>
    </citation>
    <scope>NUCLEOTIDE SEQUENCE</scope>
</reference>
<dbReference type="Pfam" id="PF19051">
    <property type="entry name" value="GFO_IDH_MocA_C2"/>
    <property type="match status" value="1"/>
</dbReference>
<evidence type="ECO:0000259" key="1">
    <source>
        <dbReference type="Pfam" id="PF19051"/>
    </source>
</evidence>
<name>D9PFD3_9ZZZZ</name>
<feature type="domain" description="Gfo/Idh/MocA-like oxidoreductase bacterial type C-terminal" evidence="1">
    <location>
        <begin position="2"/>
        <end position="52"/>
    </location>
</feature>
<proteinExistence type="predicted"/>
<accession>D9PFD3</accession>
<dbReference type="InterPro" id="IPR043906">
    <property type="entry name" value="Gfo/Idh/MocA_OxRdtase_bact_C"/>
</dbReference>
<reference evidence="2" key="2">
    <citation type="journal article" date="2011" name="Microb. Ecol.">
        <title>Taxonomic and Functional Metagenomic Profiling of the Microbial Community in the Anoxic Sediment of a Sub-saline Shallow Lake (Laguna de Carrizo, Central Spain).</title>
        <authorList>
            <person name="Ferrer M."/>
            <person name="Guazzaroni M.E."/>
            <person name="Richter M."/>
            <person name="Garcia-Salamanca A."/>
            <person name="Yarza P."/>
            <person name="Suarez-Suarez A."/>
            <person name="Solano J."/>
            <person name="Alcaide M."/>
            <person name="van Dillewijn P."/>
            <person name="Molina-Henares M.A."/>
            <person name="Lopez-Cortes N."/>
            <person name="Al-Ramahi Y."/>
            <person name="Guerrero C."/>
            <person name="Acosta A."/>
            <person name="de Eugenio L.I."/>
            <person name="Martinez V."/>
            <person name="Marques S."/>
            <person name="Rojo F."/>
            <person name="Santero E."/>
            <person name="Genilloud O."/>
            <person name="Perez-Perez J."/>
            <person name="Rossello-Mora R."/>
            <person name="Ramos J.L."/>
        </authorList>
    </citation>
    <scope>NUCLEOTIDE SEQUENCE</scope>
</reference>
<evidence type="ECO:0000313" key="2">
    <source>
        <dbReference type="EMBL" id="EFK97730.1"/>
    </source>
</evidence>